<evidence type="ECO:0008006" key="4">
    <source>
        <dbReference type="Google" id="ProtNLM"/>
    </source>
</evidence>
<feature type="transmembrane region" description="Helical" evidence="1">
    <location>
        <begin position="80"/>
        <end position="100"/>
    </location>
</feature>
<reference evidence="2 3" key="1">
    <citation type="submission" date="2024-09" db="EMBL/GenBank/DDBJ databases">
        <authorList>
            <person name="Sun Q."/>
            <person name="Mori K."/>
        </authorList>
    </citation>
    <scope>NUCLEOTIDE SEQUENCE [LARGE SCALE GENOMIC DNA]</scope>
    <source>
        <strain evidence="2 3">JCM 3324</strain>
    </source>
</reference>
<feature type="transmembrane region" description="Helical" evidence="1">
    <location>
        <begin position="132"/>
        <end position="150"/>
    </location>
</feature>
<feature type="transmembrane region" description="Helical" evidence="1">
    <location>
        <begin position="48"/>
        <end position="73"/>
    </location>
</feature>
<evidence type="ECO:0000256" key="1">
    <source>
        <dbReference type="SAM" id="Phobius"/>
    </source>
</evidence>
<feature type="transmembrane region" description="Helical" evidence="1">
    <location>
        <begin position="7"/>
        <end position="28"/>
    </location>
</feature>
<keyword evidence="1" id="KW-0812">Transmembrane</keyword>
<organism evidence="2 3">
    <name type="scientific">Nonomuraea salmonea</name>
    <dbReference type="NCBI Taxonomy" id="46181"/>
    <lineage>
        <taxon>Bacteria</taxon>
        <taxon>Bacillati</taxon>
        <taxon>Actinomycetota</taxon>
        <taxon>Actinomycetes</taxon>
        <taxon>Streptosporangiales</taxon>
        <taxon>Streptosporangiaceae</taxon>
        <taxon>Nonomuraea</taxon>
    </lineage>
</organism>
<proteinExistence type="predicted"/>
<keyword evidence="1" id="KW-0472">Membrane</keyword>
<evidence type="ECO:0000313" key="2">
    <source>
        <dbReference type="EMBL" id="MFB9469825.1"/>
    </source>
</evidence>
<keyword evidence="3" id="KW-1185">Reference proteome</keyword>
<dbReference type="EMBL" id="JBHMCF010000008">
    <property type="protein sequence ID" value="MFB9469825.1"/>
    <property type="molecule type" value="Genomic_DNA"/>
</dbReference>
<accession>A0ABV5NHQ4</accession>
<gene>
    <name evidence="2" type="ORF">ACFFR3_09945</name>
</gene>
<protein>
    <recommendedName>
        <fullName evidence="4">DUF1772 domain-containing protein</fullName>
    </recommendedName>
</protein>
<sequence>MSWRLRALWIAAVGLVVATLGLTFARLLEMPVGLAFDTTLRVHLNDRLYPRLTYASGLVEALAVIAATALAVAERGMNRFCPTVLAAALVIAAFVLWLVVVHPVNDVFASWTPQSVPEDWRHWRLRWTQGQVGGSVLLSSALILLLVALAGPRRSAVSCGAGQPCGT</sequence>
<comment type="caution">
    <text evidence="2">The sequence shown here is derived from an EMBL/GenBank/DDBJ whole genome shotgun (WGS) entry which is preliminary data.</text>
</comment>
<dbReference type="RefSeq" id="WP_345408123.1">
    <property type="nucleotide sequence ID" value="NZ_BAAAXS010000001.1"/>
</dbReference>
<dbReference type="Proteomes" id="UP001589568">
    <property type="component" value="Unassembled WGS sequence"/>
</dbReference>
<name>A0ABV5NHQ4_9ACTN</name>
<keyword evidence="1" id="KW-1133">Transmembrane helix</keyword>
<evidence type="ECO:0000313" key="3">
    <source>
        <dbReference type="Proteomes" id="UP001589568"/>
    </source>
</evidence>